<evidence type="ECO:0000256" key="5">
    <source>
        <dbReference type="ARBA" id="ARBA00022781"/>
    </source>
</evidence>
<dbReference type="GO" id="GO:0005743">
    <property type="term" value="C:mitochondrial inner membrane"/>
    <property type="evidence" value="ECO:0007669"/>
    <property type="project" value="UniProtKB-SubCell"/>
</dbReference>
<keyword evidence="3 11" id="KW-0813">Transport</keyword>
<keyword evidence="9" id="KW-0472">Membrane</keyword>
<evidence type="ECO:0000256" key="10">
    <source>
        <dbReference type="ARBA" id="ARBA00023310"/>
    </source>
</evidence>
<dbReference type="GO" id="GO:0015986">
    <property type="term" value="P:proton motive force-driven ATP synthesis"/>
    <property type="evidence" value="ECO:0007669"/>
    <property type="project" value="InterPro"/>
</dbReference>
<evidence type="ECO:0000256" key="2">
    <source>
        <dbReference type="ARBA" id="ARBA00007333"/>
    </source>
</evidence>
<keyword evidence="4 11" id="KW-0138">CF(0)</keyword>
<evidence type="ECO:0000256" key="6">
    <source>
        <dbReference type="ARBA" id="ARBA00022792"/>
    </source>
</evidence>
<feature type="non-terminal residue" evidence="12">
    <location>
        <position position="1"/>
    </location>
</feature>
<gene>
    <name evidence="12" type="ORF">BDY21DRAFT_281630</name>
</gene>
<dbReference type="OrthoDB" id="2125027at2759"/>
<dbReference type="GO" id="GO:0045259">
    <property type="term" value="C:proton-transporting ATP synthase complex"/>
    <property type="evidence" value="ECO:0007669"/>
    <property type="project" value="UniProtKB-UniRule"/>
</dbReference>
<comment type="function">
    <text evidence="11">Subunit e, of the mitochondrial membrane ATP synthase complex (F(1)F(0) ATP synthase or Complex V) that produces ATP from ADP in the presence of a proton gradient across the membrane which is generated by electron transport complexes of the respiratory chain. ATP synthase complex consist of a soluble F(1) head domain - the catalytic core - and a membrane F(1) domain - the membrane proton channel. These two domains are linked by a central stalk rotating inside the F(1) region and a stationary peripheral stalk. During catalysis, ATP synthesis in the catalytic domain of F(1) is coupled via a rotary mechanism of the central stalk subunits to proton translocation. In vivo, can only synthesize ATP although its ATP hydrolase activity can be activated artificially in vitro. Part of the complex F(0) domain.</text>
</comment>
<evidence type="ECO:0000256" key="11">
    <source>
        <dbReference type="RuleBase" id="RU367005"/>
    </source>
</evidence>
<comment type="subunit">
    <text evidence="11">F-type ATPases have 2 components, CF(1) - the catalytic core - and CF(0) - the membrane proton channel. CF(1) and CF(0) have multiple subunits.</text>
</comment>
<dbReference type="AlphaFoldDB" id="A0A6A6P6T6"/>
<keyword evidence="6 11" id="KW-0999">Mitochondrion inner membrane</keyword>
<comment type="similarity">
    <text evidence="2 11">Belongs to the ATPase e subunit family.</text>
</comment>
<dbReference type="InterPro" id="IPR008386">
    <property type="entry name" value="ATP_synth_F0_esu_mt"/>
</dbReference>
<protein>
    <recommendedName>
        <fullName evidence="11">ATP synthase F(0) complex subunit e, mitochondrial</fullName>
    </recommendedName>
</protein>
<evidence type="ECO:0000256" key="7">
    <source>
        <dbReference type="ARBA" id="ARBA00023065"/>
    </source>
</evidence>
<proteinExistence type="inferred from homology"/>
<dbReference type="Pfam" id="PF05680">
    <property type="entry name" value="ATP-synt_E"/>
    <property type="match status" value="1"/>
</dbReference>
<dbReference type="GO" id="GO:0015078">
    <property type="term" value="F:proton transmembrane transporter activity"/>
    <property type="evidence" value="ECO:0007669"/>
    <property type="project" value="InterPro"/>
</dbReference>
<evidence type="ECO:0000256" key="8">
    <source>
        <dbReference type="ARBA" id="ARBA00023128"/>
    </source>
</evidence>
<comment type="subcellular location">
    <subcellularLocation>
        <location evidence="1 11">Mitochondrion inner membrane</location>
    </subcellularLocation>
</comment>
<evidence type="ECO:0000256" key="3">
    <source>
        <dbReference type="ARBA" id="ARBA00022448"/>
    </source>
</evidence>
<organism evidence="12 13">
    <name type="scientific">Lineolata rhizophorae</name>
    <dbReference type="NCBI Taxonomy" id="578093"/>
    <lineage>
        <taxon>Eukaryota</taxon>
        <taxon>Fungi</taxon>
        <taxon>Dikarya</taxon>
        <taxon>Ascomycota</taxon>
        <taxon>Pezizomycotina</taxon>
        <taxon>Dothideomycetes</taxon>
        <taxon>Dothideomycetes incertae sedis</taxon>
        <taxon>Lineolatales</taxon>
        <taxon>Lineolataceae</taxon>
        <taxon>Lineolata</taxon>
    </lineage>
</organism>
<reference evidence="12" key="1">
    <citation type="journal article" date="2020" name="Stud. Mycol.">
        <title>101 Dothideomycetes genomes: a test case for predicting lifestyles and emergence of pathogens.</title>
        <authorList>
            <person name="Haridas S."/>
            <person name="Albert R."/>
            <person name="Binder M."/>
            <person name="Bloem J."/>
            <person name="Labutti K."/>
            <person name="Salamov A."/>
            <person name="Andreopoulos B."/>
            <person name="Baker S."/>
            <person name="Barry K."/>
            <person name="Bills G."/>
            <person name="Bluhm B."/>
            <person name="Cannon C."/>
            <person name="Castanera R."/>
            <person name="Culley D."/>
            <person name="Daum C."/>
            <person name="Ezra D."/>
            <person name="Gonzalez J."/>
            <person name="Henrissat B."/>
            <person name="Kuo A."/>
            <person name="Liang C."/>
            <person name="Lipzen A."/>
            <person name="Lutzoni F."/>
            <person name="Magnuson J."/>
            <person name="Mondo S."/>
            <person name="Nolan M."/>
            <person name="Ohm R."/>
            <person name="Pangilinan J."/>
            <person name="Park H.-J."/>
            <person name="Ramirez L."/>
            <person name="Alfaro M."/>
            <person name="Sun H."/>
            <person name="Tritt A."/>
            <person name="Yoshinaga Y."/>
            <person name="Zwiers L.-H."/>
            <person name="Turgeon B."/>
            <person name="Goodwin S."/>
            <person name="Spatafora J."/>
            <person name="Crous P."/>
            <person name="Grigoriev I."/>
        </authorList>
    </citation>
    <scope>NUCLEOTIDE SEQUENCE</scope>
    <source>
        <strain evidence="12">ATCC 16933</strain>
    </source>
</reference>
<sequence length="87" mass="9979">VLRWSALAFGVFYGAYHQWTITSQDRMNAINREYERKAQLIEKAKAAYIKKTMPSESKTASGDVISDPEDPRFDLEAYLTLMETGEK</sequence>
<evidence type="ECO:0000256" key="4">
    <source>
        <dbReference type="ARBA" id="ARBA00022547"/>
    </source>
</evidence>
<dbReference type="EMBL" id="MU001674">
    <property type="protein sequence ID" value="KAF2459700.1"/>
    <property type="molecule type" value="Genomic_DNA"/>
</dbReference>
<keyword evidence="5 11" id="KW-0375">Hydrogen ion transport</keyword>
<evidence type="ECO:0000313" key="12">
    <source>
        <dbReference type="EMBL" id="KAF2459700.1"/>
    </source>
</evidence>
<keyword evidence="13" id="KW-1185">Reference proteome</keyword>
<keyword evidence="10 11" id="KW-0066">ATP synthesis</keyword>
<keyword evidence="8 11" id="KW-0496">Mitochondrion</keyword>
<dbReference type="Proteomes" id="UP000799766">
    <property type="component" value="Unassembled WGS sequence"/>
</dbReference>
<evidence type="ECO:0000256" key="9">
    <source>
        <dbReference type="ARBA" id="ARBA00023136"/>
    </source>
</evidence>
<accession>A0A6A6P6T6</accession>
<evidence type="ECO:0000313" key="13">
    <source>
        <dbReference type="Proteomes" id="UP000799766"/>
    </source>
</evidence>
<evidence type="ECO:0000256" key="1">
    <source>
        <dbReference type="ARBA" id="ARBA00004273"/>
    </source>
</evidence>
<keyword evidence="7 11" id="KW-0406">Ion transport</keyword>
<name>A0A6A6P6T6_9PEZI</name>